<dbReference type="Gene3D" id="3.10.310.10">
    <property type="entry name" value="Diaminopimelate Epimerase, Chain A, domain 1"/>
    <property type="match status" value="2"/>
</dbReference>
<comment type="caution">
    <text evidence="2">The sequence shown here is derived from an EMBL/GenBank/DDBJ whole genome shotgun (WGS) entry which is preliminary data.</text>
</comment>
<feature type="active site" evidence="1">
    <location>
        <position position="49"/>
    </location>
</feature>
<reference evidence="2 3" key="1">
    <citation type="submission" date="2017-04" db="EMBL/GenBank/DDBJ databases">
        <title>Genome sequencing of [Candida] sorbophila.</title>
        <authorList>
            <person name="Ahn J.O."/>
        </authorList>
    </citation>
    <scope>NUCLEOTIDE SEQUENCE [LARGE SCALE GENOMIC DNA]</scope>
    <source>
        <strain evidence="2 3">DS02</strain>
    </source>
</reference>
<evidence type="ECO:0000256" key="1">
    <source>
        <dbReference type="PIRSR" id="PIRSR016184-1"/>
    </source>
</evidence>
<sequence>MTRVHKFFQIDVFASESPLSGNPVAVVFDADDLTTEEMQKCAHWQNLSETTFVLKPTRPEADYRLRIFTPDFELPFAGHPTLGSARALLFSGLKPKKEGVIVQECGKGLISIRIEDKKLLFSTPEAKIDVYGGDLLSRALGAPNLSLTGAIVDVGPKWLVVPLDSAEMVRATEINGPAFTELAHETKMTGITFYGAEGQDSSAGHKYEVRSVFLQQSGVIEDPVCGSGNAAVARYLETFGERSSYVARQGTCLGRNGLVSVEYAEDNIWVGGEAKVTTSGQIFL</sequence>
<name>A0A2T0FMM4_9ASCO</name>
<dbReference type="STRING" id="45607.A0A2T0FMM4"/>
<dbReference type="SUPFAM" id="SSF54506">
    <property type="entry name" value="Diaminopimelate epimerase-like"/>
    <property type="match status" value="1"/>
</dbReference>
<accession>A0A2T0FMM4</accession>
<dbReference type="InterPro" id="IPR003719">
    <property type="entry name" value="Phenazine_PhzF-like"/>
</dbReference>
<dbReference type="PIRSF" id="PIRSF016184">
    <property type="entry name" value="PhzC_PhzF"/>
    <property type="match status" value="1"/>
</dbReference>
<gene>
    <name evidence="2" type="ORF">B9G98_03861</name>
</gene>
<dbReference type="Proteomes" id="UP000238350">
    <property type="component" value="Unassembled WGS sequence"/>
</dbReference>
<dbReference type="GeneID" id="36517609"/>
<evidence type="ECO:0000313" key="2">
    <source>
        <dbReference type="EMBL" id="PRT56241.1"/>
    </source>
</evidence>
<dbReference type="AlphaFoldDB" id="A0A2T0FMM4"/>
<keyword evidence="3" id="KW-1185">Reference proteome</keyword>
<dbReference type="PANTHER" id="PTHR13774">
    <property type="entry name" value="PHENAZINE BIOSYNTHESIS PROTEIN"/>
    <property type="match status" value="1"/>
</dbReference>
<organism evidence="2 3">
    <name type="scientific">Wickerhamiella sorbophila</name>
    <dbReference type="NCBI Taxonomy" id="45607"/>
    <lineage>
        <taxon>Eukaryota</taxon>
        <taxon>Fungi</taxon>
        <taxon>Dikarya</taxon>
        <taxon>Ascomycota</taxon>
        <taxon>Saccharomycotina</taxon>
        <taxon>Dipodascomycetes</taxon>
        <taxon>Dipodascales</taxon>
        <taxon>Trichomonascaceae</taxon>
        <taxon>Wickerhamiella</taxon>
    </lineage>
</organism>
<dbReference type="NCBIfam" id="TIGR00654">
    <property type="entry name" value="PhzF_family"/>
    <property type="match status" value="1"/>
</dbReference>
<dbReference type="GO" id="GO:0016853">
    <property type="term" value="F:isomerase activity"/>
    <property type="evidence" value="ECO:0007669"/>
    <property type="project" value="TreeGrafter"/>
</dbReference>
<dbReference type="OrthoDB" id="75169at2759"/>
<protein>
    <submittedName>
        <fullName evidence="2">Antisense-enhancing sequence 1</fullName>
    </submittedName>
</protein>
<dbReference type="PANTHER" id="PTHR13774:SF32">
    <property type="entry name" value="ANTISENSE-ENHANCING SEQUENCE 1"/>
    <property type="match status" value="1"/>
</dbReference>
<evidence type="ECO:0000313" key="3">
    <source>
        <dbReference type="Proteomes" id="UP000238350"/>
    </source>
</evidence>
<proteinExistence type="predicted"/>
<dbReference type="EMBL" id="NDIQ01000022">
    <property type="protein sequence ID" value="PRT56241.1"/>
    <property type="molecule type" value="Genomic_DNA"/>
</dbReference>
<dbReference type="Pfam" id="PF02567">
    <property type="entry name" value="PhzC-PhzF"/>
    <property type="match status" value="1"/>
</dbReference>
<dbReference type="RefSeq" id="XP_024666186.1">
    <property type="nucleotide sequence ID" value="XM_024810418.1"/>
</dbReference>
<dbReference type="GO" id="GO:0005737">
    <property type="term" value="C:cytoplasm"/>
    <property type="evidence" value="ECO:0007669"/>
    <property type="project" value="TreeGrafter"/>
</dbReference>